<dbReference type="KEGG" id="esr:ES1_13570"/>
<dbReference type="BioCyc" id="ESIR717961:G136L-1114-MONOMER"/>
<protein>
    <recommendedName>
        <fullName evidence="4">Sigma-70 family RNA polymerase sigma factor</fullName>
    </recommendedName>
</protein>
<reference evidence="2 3" key="2">
    <citation type="submission" date="2010-03" db="EMBL/GenBank/DDBJ databases">
        <authorList>
            <person name="Pajon A."/>
        </authorList>
    </citation>
    <scope>NUCLEOTIDE SEQUENCE [LARGE SCALE GENOMIC DNA]</scope>
    <source>
        <strain evidence="2 3">V10Sc8a</strain>
    </source>
</reference>
<dbReference type="SUPFAM" id="SSF88659">
    <property type="entry name" value="Sigma3 and sigma4 domains of RNA polymerase sigma factors"/>
    <property type="match status" value="1"/>
</dbReference>
<sequence length="144" mass="17163">MSKKYIIKNGTAVEVSEELHDYLTKSDRKIRYIEKDLKRNNYIIDSENEKVTVIPSREDSLDRLMDIGKDYPNQSSDFRQSTIEKIMLEKALEKLNEKERYLIVQLFYLGRTERDLAAELHIAQQNINKTKQRILCKLYEIFQD</sequence>
<gene>
    <name evidence="2" type="ORF">ES1_13570</name>
</gene>
<evidence type="ECO:0008006" key="4">
    <source>
        <dbReference type="Google" id="ProtNLM"/>
    </source>
</evidence>
<dbReference type="Proteomes" id="UP000007050">
    <property type="component" value="Chromosome"/>
</dbReference>
<evidence type="ECO:0000313" key="2">
    <source>
        <dbReference type="EMBL" id="CBL34339.1"/>
    </source>
</evidence>
<organism evidence="2 3">
    <name type="scientific">[Eubacterium] siraeum V10Sc8a</name>
    <dbReference type="NCBI Taxonomy" id="717961"/>
    <lineage>
        <taxon>Bacteria</taxon>
        <taxon>Bacillati</taxon>
        <taxon>Bacillota</taxon>
        <taxon>Clostridia</taxon>
        <taxon>Eubacteriales</taxon>
        <taxon>Oscillospiraceae</taxon>
        <taxon>Oscillospiraceae incertae sedis</taxon>
    </lineage>
</organism>
<dbReference type="AlphaFoldDB" id="D4MKQ6"/>
<dbReference type="Gene3D" id="1.20.140.160">
    <property type="match status" value="1"/>
</dbReference>
<proteinExistence type="predicted"/>
<keyword evidence="1" id="KW-0175">Coiled coil</keyword>
<evidence type="ECO:0000313" key="3">
    <source>
        <dbReference type="Proteomes" id="UP000007050"/>
    </source>
</evidence>
<dbReference type="PATRIC" id="fig|717961.3.peg.1438"/>
<dbReference type="HOGENOM" id="CLU_110616_0_0_9"/>
<feature type="coiled-coil region" evidence="1">
    <location>
        <begin position="78"/>
        <end position="133"/>
    </location>
</feature>
<name>D4MKQ6_9FIRM</name>
<dbReference type="EMBL" id="FP929059">
    <property type="protein sequence ID" value="CBL34339.1"/>
    <property type="molecule type" value="Genomic_DNA"/>
</dbReference>
<reference evidence="2 3" key="1">
    <citation type="submission" date="2010-03" db="EMBL/GenBank/DDBJ databases">
        <title>The genome sequence of Eubacterium siraeum V10Sc8a.</title>
        <authorList>
            <consortium name="metaHIT consortium -- http://www.metahit.eu/"/>
            <person name="Pajon A."/>
            <person name="Turner K."/>
            <person name="Parkhill J."/>
            <person name="Duncan S."/>
            <person name="Flint H."/>
        </authorList>
    </citation>
    <scope>NUCLEOTIDE SEQUENCE [LARGE SCALE GENOMIC DNA]</scope>
    <source>
        <strain evidence="2 3">V10Sc8a</strain>
    </source>
</reference>
<evidence type="ECO:0000256" key="1">
    <source>
        <dbReference type="SAM" id="Coils"/>
    </source>
</evidence>
<dbReference type="InterPro" id="IPR013324">
    <property type="entry name" value="RNA_pol_sigma_r3/r4-like"/>
</dbReference>
<accession>D4MKQ6</accession>